<accession>A0A7J6KZD4</accession>
<dbReference type="PANTHER" id="PTHR10625:SF10">
    <property type="entry name" value="HISTONE DEACETYLASE HDAC1"/>
    <property type="match status" value="1"/>
</dbReference>
<organism evidence="2 3">
    <name type="scientific">Perkinsus chesapeaki</name>
    <name type="common">Clam parasite</name>
    <name type="synonym">Perkinsus andrewsi</name>
    <dbReference type="NCBI Taxonomy" id="330153"/>
    <lineage>
        <taxon>Eukaryota</taxon>
        <taxon>Sar</taxon>
        <taxon>Alveolata</taxon>
        <taxon>Perkinsozoa</taxon>
        <taxon>Perkinsea</taxon>
        <taxon>Perkinsida</taxon>
        <taxon>Perkinsidae</taxon>
        <taxon>Perkinsus</taxon>
    </lineage>
</organism>
<dbReference type="InterPro" id="IPR023696">
    <property type="entry name" value="Ureohydrolase_dom_sf"/>
</dbReference>
<evidence type="ECO:0000313" key="2">
    <source>
        <dbReference type="EMBL" id="KAF4652272.1"/>
    </source>
</evidence>
<dbReference type="AlphaFoldDB" id="A0A7J6KZD4"/>
<comment type="caution">
    <text evidence="2">The sequence shown here is derived from an EMBL/GenBank/DDBJ whole genome shotgun (WGS) entry which is preliminary data.</text>
</comment>
<dbReference type="InterPro" id="IPR023801">
    <property type="entry name" value="His_deacetylse_dom"/>
</dbReference>
<dbReference type="EMBL" id="JAAPAO010000943">
    <property type="protein sequence ID" value="KAF4652272.1"/>
    <property type="molecule type" value="Genomic_DNA"/>
</dbReference>
<dbReference type="Pfam" id="PF00850">
    <property type="entry name" value="Hist_deacetyl"/>
    <property type="match status" value="1"/>
</dbReference>
<dbReference type="OrthoDB" id="424012at2759"/>
<protein>
    <recommendedName>
        <fullName evidence="1">Histone deacetylase domain-containing protein</fullName>
    </recommendedName>
</protein>
<dbReference type="GO" id="GO:0040029">
    <property type="term" value="P:epigenetic regulation of gene expression"/>
    <property type="evidence" value="ECO:0007669"/>
    <property type="project" value="TreeGrafter"/>
</dbReference>
<name>A0A7J6KZD4_PERCH</name>
<dbReference type="SUPFAM" id="SSF52768">
    <property type="entry name" value="Arginase/deacetylase"/>
    <property type="match status" value="1"/>
</dbReference>
<dbReference type="Gene3D" id="3.40.800.20">
    <property type="entry name" value="Histone deacetylase domain"/>
    <property type="match status" value="1"/>
</dbReference>
<feature type="non-terminal residue" evidence="2">
    <location>
        <position position="1"/>
    </location>
</feature>
<sequence>DESVPSSIGMNLNFEMHEGDGDREYVDVITRIVRPVIGQWQPDMMVFLCGFDAIDHSSAPTTFTGPGMDCKLSPEWFAWAYPYLSSIMPSGRIVACTEGGYNPESSGRAGWLLVDSIVAHLAAIQKDRTEAVTAATAQRPSMLPVSDFAKTAFTSLGVYFDYGPGLTRSVNLGN</sequence>
<dbReference type="PANTHER" id="PTHR10625">
    <property type="entry name" value="HISTONE DEACETYLASE HDAC1-RELATED"/>
    <property type="match status" value="1"/>
</dbReference>
<dbReference type="InterPro" id="IPR037138">
    <property type="entry name" value="His_deacetylse_dom_sf"/>
</dbReference>
<keyword evidence="3" id="KW-1185">Reference proteome</keyword>
<dbReference type="GO" id="GO:0004407">
    <property type="term" value="F:histone deacetylase activity"/>
    <property type="evidence" value="ECO:0007669"/>
    <property type="project" value="TreeGrafter"/>
</dbReference>
<evidence type="ECO:0000313" key="3">
    <source>
        <dbReference type="Proteomes" id="UP000591131"/>
    </source>
</evidence>
<feature type="domain" description="Histone deacetylase" evidence="1">
    <location>
        <begin position="8"/>
        <end position="109"/>
    </location>
</feature>
<dbReference type="Proteomes" id="UP000591131">
    <property type="component" value="Unassembled WGS sequence"/>
</dbReference>
<gene>
    <name evidence="2" type="ORF">FOL47_011179</name>
</gene>
<proteinExistence type="predicted"/>
<evidence type="ECO:0000259" key="1">
    <source>
        <dbReference type="Pfam" id="PF00850"/>
    </source>
</evidence>
<reference evidence="2 3" key="1">
    <citation type="submission" date="2020-04" db="EMBL/GenBank/DDBJ databases">
        <title>Perkinsus chesapeaki whole genome sequence.</title>
        <authorList>
            <person name="Bogema D.R."/>
        </authorList>
    </citation>
    <scope>NUCLEOTIDE SEQUENCE [LARGE SCALE GENOMIC DNA]</scope>
    <source>
        <strain evidence="2">ATCC PRA-425</strain>
    </source>
</reference>